<evidence type="ECO:0000256" key="1">
    <source>
        <dbReference type="SAM" id="MobiDB-lite"/>
    </source>
</evidence>
<feature type="compositionally biased region" description="Low complexity" evidence="1">
    <location>
        <begin position="263"/>
        <end position="280"/>
    </location>
</feature>
<proteinExistence type="predicted"/>
<sequence length="328" mass="35091">MSFSTCGTFMKSIATTVLLMAALTGCSSSAGVTRFQPTRTVSATEALVFPPPGGPAVVAVVERRYRNGIEQDIALRTQSSVPGQNSIKIKFVGPAMEGVNTDKTLSSARLTDAAVIREMRSAMPGIAMARTQTYLQNNYGPFSYAVGRSRTGDTCVYGWQQIRSSTDARNTLHNLGIIQMRLRLCDAEQSEQALLANMYGYTINGTFNGWQWNPYGREDRVDPNLGRPGHPVYPAAAAVEHYAAPLGYDPKPVVRRISAVPSRPRGAAVRPVPRDAAPMVSSAPTGPLVPPPPSASGATPTTDRPRDQSPNTIRVPTPDCVGGSVACR</sequence>
<organism evidence="3 4">
    <name type="scientific">Endobacterium cereale</name>
    <dbReference type="NCBI Taxonomy" id="2663029"/>
    <lineage>
        <taxon>Bacteria</taxon>
        <taxon>Pseudomonadati</taxon>
        <taxon>Pseudomonadota</taxon>
        <taxon>Alphaproteobacteria</taxon>
        <taxon>Hyphomicrobiales</taxon>
        <taxon>Rhizobiaceae</taxon>
        <taxon>Endobacterium</taxon>
    </lineage>
</organism>
<evidence type="ECO:0000313" key="3">
    <source>
        <dbReference type="EMBL" id="MQY45921.1"/>
    </source>
</evidence>
<feature type="region of interest" description="Disordered" evidence="1">
    <location>
        <begin position="263"/>
        <end position="328"/>
    </location>
</feature>
<gene>
    <name evidence="3" type="primary">bcsN</name>
    <name evidence="3" type="ORF">GAO09_07600</name>
</gene>
<reference evidence="3 4" key="1">
    <citation type="submission" date="2019-11" db="EMBL/GenBank/DDBJ databases">
        <title>Genome analysis of Rhizobacterium cereale a novel genus and species isolated from maize roots in North Spain.</title>
        <authorList>
            <person name="Menendez E."/>
            <person name="Flores-Felix J.D."/>
            <person name="Ramirez-Bahena M.-H."/>
            <person name="Igual J.M."/>
            <person name="Garcia-Fraile P."/>
            <person name="Peix A."/>
            <person name="Velazquez E."/>
        </authorList>
    </citation>
    <scope>NUCLEOTIDE SEQUENCE [LARGE SCALE GENOMIC DNA]</scope>
    <source>
        <strain evidence="3 4">RZME27</strain>
    </source>
</reference>
<dbReference type="EMBL" id="WIXI01000038">
    <property type="protein sequence ID" value="MQY45921.1"/>
    <property type="molecule type" value="Genomic_DNA"/>
</dbReference>
<accession>A0A6A8AAT9</accession>
<comment type="caution">
    <text evidence="3">The sequence shown here is derived from an EMBL/GenBank/DDBJ whole genome shotgun (WGS) entry which is preliminary data.</text>
</comment>
<protein>
    <submittedName>
        <fullName evidence="3">Cellulose biosynthesis protein BcsN</fullName>
    </submittedName>
</protein>
<dbReference type="Pfam" id="PF17038">
    <property type="entry name" value="CBP_BcsN"/>
    <property type="match status" value="1"/>
</dbReference>
<name>A0A6A8AAT9_9HYPH</name>
<dbReference type="AlphaFoldDB" id="A0A6A8AAT9"/>
<evidence type="ECO:0000256" key="2">
    <source>
        <dbReference type="SAM" id="SignalP"/>
    </source>
</evidence>
<keyword evidence="2" id="KW-0732">Signal</keyword>
<feature type="signal peptide" evidence="2">
    <location>
        <begin position="1"/>
        <end position="30"/>
    </location>
</feature>
<dbReference type="Proteomes" id="UP000435138">
    <property type="component" value="Unassembled WGS sequence"/>
</dbReference>
<dbReference type="InterPro" id="IPR031482">
    <property type="entry name" value="CBP_BcsN"/>
</dbReference>
<feature type="chain" id="PRO_5025629691" evidence="2">
    <location>
        <begin position="31"/>
        <end position="328"/>
    </location>
</feature>
<evidence type="ECO:0000313" key="4">
    <source>
        <dbReference type="Proteomes" id="UP000435138"/>
    </source>
</evidence>
<keyword evidence="4" id="KW-1185">Reference proteome</keyword>